<dbReference type="AlphaFoldDB" id="A0A5J4VY42"/>
<dbReference type="OrthoDB" id="10500762at2759"/>
<proteinExistence type="predicted"/>
<accession>A0A5J4VY42</accession>
<organism evidence="1 2">
    <name type="scientific">Streblomastix strix</name>
    <dbReference type="NCBI Taxonomy" id="222440"/>
    <lineage>
        <taxon>Eukaryota</taxon>
        <taxon>Metamonada</taxon>
        <taxon>Preaxostyla</taxon>
        <taxon>Oxymonadida</taxon>
        <taxon>Streblomastigidae</taxon>
        <taxon>Streblomastix</taxon>
    </lineage>
</organism>
<gene>
    <name evidence="1" type="ORF">EZS28_016912</name>
</gene>
<evidence type="ECO:0000313" key="2">
    <source>
        <dbReference type="Proteomes" id="UP000324800"/>
    </source>
</evidence>
<comment type="caution">
    <text evidence="1">The sequence shown here is derived from an EMBL/GenBank/DDBJ whole genome shotgun (WGS) entry which is preliminary data.</text>
</comment>
<dbReference type="Proteomes" id="UP000324800">
    <property type="component" value="Unassembled WGS sequence"/>
</dbReference>
<name>A0A5J4VY42_9EUKA</name>
<protein>
    <submittedName>
        <fullName evidence="1">Uncharacterized protein</fullName>
    </submittedName>
</protein>
<dbReference type="EMBL" id="SNRW01004325">
    <property type="protein sequence ID" value="KAA6387561.1"/>
    <property type="molecule type" value="Genomic_DNA"/>
</dbReference>
<evidence type="ECO:0000313" key="1">
    <source>
        <dbReference type="EMBL" id="KAA6387561.1"/>
    </source>
</evidence>
<reference evidence="1 2" key="1">
    <citation type="submission" date="2019-03" db="EMBL/GenBank/DDBJ databases">
        <title>Single cell metagenomics reveals metabolic interactions within the superorganism composed of flagellate Streblomastix strix and complex community of Bacteroidetes bacteria on its surface.</title>
        <authorList>
            <person name="Treitli S.C."/>
            <person name="Kolisko M."/>
            <person name="Husnik F."/>
            <person name="Keeling P."/>
            <person name="Hampl V."/>
        </authorList>
    </citation>
    <scope>NUCLEOTIDE SEQUENCE [LARGE SCALE GENOMIC DNA]</scope>
    <source>
        <strain evidence="1">ST1C</strain>
    </source>
</reference>
<sequence>MSINRISNDKVPKTKPSNILSEYIDSLIAPVKNDGLNTFITTEVEPISHIPCSHLSEIEINLKTNEVDVTQIQDSFIHLTIDAELIINFNTLPVIDASIADGVFLFVGLKNSTDIIRGYSIKHRGMTVTNTLQTEGTMESFVTNLYKPKGEKFNRKQVHTLWRNAHLFDTSVCGRYISYAEIKEAYDAANNQDITIKIPIDITIPIDDILVFSGMSDYHNAVFGVLRIVFNLNKEVFVFCQVNPIASSKTMAKRYDRQADFDAVHKKWSLSYEKYNHGFSQFGTQAKCISTLRPTGSGDGSAFPTILFTDTRVTMRYFTVTKCRTVISGYRASPQTLNEIASMSNKRPKAVFAQKVETHQFQQRATSTGLNISQNIPLRYVTDFMLLFPSSGEQLTCFKNPMLHMLALNVQSRNIPDKQIATIGAAFYQMQLNATGLDGLFEIDDEVEDALTIPRSDGTQKLEDHTDLTNFAMIHQVERNNSSGITFDGLNTKGQNTSITLKANPIYQSAADIYCGTNPVPPILITVSDTYWLFSALNGGTAMYVVDQDFSA</sequence>